<protein>
    <submittedName>
        <fullName evidence="7">Transporter</fullName>
    </submittedName>
</protein>
<sequence>MTELIPSEITRSAPGAGRRRLGVLPLVGIFFFTVSGGPFGLEASLSNAGLGMTLLMIVLVPVVFGVPNALVAAELSAAIPVDGGYYYWTKIALGRGAAFVFGAWNSIGSVLNLALYPFLLVDYLATWVPDIARGKRLVIVDLFHGGFVVDLHWIVTVALIVPMAYLNYRGSKVVSGYSVGMMLLILAPFAVLTVLGIWHAVGNGINVLSPFMVPGESVQSSVAGALSVIVWLYLGFDGPSTVLGEVADAHRTYTRALVISVPLIIAAYLLPTIAAIGSGLHRGSPADWVQGDFIVAGDALGGIWLKVLISLGSLLSLVGLFMAILLTSTRVPRALAADAYLPRWMARDSRRFNTPVGALLTSTTVVVVLSAIDFSSILRATVLLTLASILLEFAAFLVLRWRYPQMLRPVRVPGGWPGAVLVVVLPTAMIVYLAWSTAVNEAATFGTSLAVALLAVLLYPLCRRFVKGDRPDAEIDFSQVELGPDRFAGFGSRKAGV</sequence>
<dbReference type="STRING" id="68570.DC74_134"/>
<dbReference type="InterPro" id="IPR002293">
    <property type="entry name" value="AA/rel_permease1"/>
</dbReference>
<dbReference type="PANTHER" id="PTHR45826">
    <property type="entry name" value="POLYAMINE TRANSPORTER PUT1"/>
    <property type="match status" value="1"/>
</dbReference>
<evidence type="ECO:0000313" key="8">
    <source>
        <dbReference type="Proteomes" id="UP000288351"/>
    </source>
</evidence>
<keyword evidence="3" id="KW-1003">Cell membrane</keyword>
<dbReference type="EMBL" id="BHXC01000006">
    <property type="protein sequence ID" value="GCB88274.1"/>
    <property type="molecule type" value="Genomic_DNA"/>
</dbReference>
<dbReference type="PIRSF" id="PIRSF006060">
    <property type="entry name" value="AA_transporter"/>
    <property type="match status" value="1"/>
</dbReference>
<keyword evidence="6" id="KW-0472">Membrane</keyword>
<evidence type="ECO:0000256" key="1">
    <source>
        <dbReference type="ARBA" id="ARBA00004651"/>
    </source>
</evidence>
<accession>A0A059VYL2</accession>
<comment type="subcellular location">
    <subcellularLocation>
        <location evidence="1">Cell membrane</location>
        <topology evidence="1">Multi-pass membrane protein</topology>
    </subcellularLocation>
</comment>
<reference evidence="7 8" key="1">
    <citation type="journal article" date="2019" name="Microbiol. Resour. Announc.">
        <title>Draft Genome Sequence of the Most Traditional epsilon-Poly-l-Lysine Producer, Streptomyces albulus NBRC14147.</title>
        <authorList>
            <person name="Yamanaka K."/>
            <person name="Hamano Y."/>
        </authorList>
    </citation>
    <scope>NUCLEOTIDE SEQUENCE [LARGE SCALE GENOMIC DNA]</scope>
    <source>
        <strain evidence="7 8">NBRC 14147</strain>
    </source>
</reference>
<dbReference type="eggNOG" id="COG0531">
    <property type="taxonomic scope" value="Bacteria"/>
</dbReference>
<evidence type="ECO:0000256" key="4">
    <source>
        <dbReference type="ARBA" id="ARBA00022692"/>
    </source>
</evidence>
<dbReference type="RefSeq" id="WP_016578572.1">
    <property type="nucleotide sequence ID" value="NZ_BHXC01000006.1"/>
</dbReference>
<proteinExistence type="predicted"/>
<dbReference type="AlphaFoldDB" id="A0A059VYL2"/>
<dbReference type="Proteomes" id="UP000288351">
    <property type="component" value="Unassembled WGS sequence"/>
</dbReference>
<dbReference type="InterPro" id="IPR044566">
    <property type="entry name" value="RMV1-like"/>
</dbReference>
<dbReference type="GO" id="GO:0005886">
    <property type="term" value="C:plasma membrane"/>
    <property type="evidence" value="ECO:0007669"/>
    <property type="project" value="UniProtKB-SubCell"/>
</dbReference>
<evidence type="ECO:0000256" key="2">
    <source>
        <dbReference type="ARBA" id="ARBA00022448"/>
    </source>
</evidence>
<organism evidence="7 8">
    <name type="scientific">Streptomyces noursei</name>
    <name type="common">Streptomyces albulus</name>
    <dbReference type="NCBI Taxonomy" id="1971"/>
    <lineage>
        <taxon>Bacteria</taxon>
        <taxon>Bacillati</taxon>
        <taxon>Actinomycetota</taxon>
        <taxon>Actinomycetes</taxon>
        <taxon>Kitasatosporales</taxon>
        <taxon>Streptomycetaceae</taxon>
        <taxon>Streptomyces</taxon>
    </lineage>
</organism>
<evidence type="ECO:0000256" key="5">
    <source>
        <dbReference type="ARBA" id="ARBA00022989"/>
    </source>
</evidence>
<gene>
    <name evidence="7" type="ORF">SALB_00944</name>
</gene>
<evidence type="ECO:0000256" key="3">
    <source>
        <dbReference type="ARBA" id="ARBA00022475"/>
    </source>
</evidence>
<name>A0A059VYL2_STRNR</name>
<keyword evidence="4" id="KW-0812">Transmembrane</keyword>
<keyword evidence="5" id="KW-1133">Transmembrane helix</keyword>
<evidence type="ECO:0000313" key="7">
    <source>
        <dbReference type="EMBL" id="GCB88274.1"/>
    </source>
</evidence>
<dbReference type="Pfam" id="PF13520">
    <property type="entry name" value="AA_permease_2"/>
    <property type="match status" value="1"/>
</dbReference>
<keyword evidence="2" id="KW-0813">Transport</keyword>
<evidence type="ECO:0000256" key="6">
    <source>
        <dbReference type="ARBA" id="ARBA00023136"/>
    </source>
</evidence>
<dbReference type="PANTHER" id="PTHR45826:SF2">
    <property type="entry name" value="AMINO ACID TRANSPORTER"/>
    <property type="match status" value="1"/>
</dbReference>
<dbReference type="GO" id="GO:0022857">
    <property type="term" value="F:transmembrane transporter activity"/>
    <property type="evidence" value="ECO:0007669"/>
    <property type="project" value="InterPro"/>
</dbReference>
<comment type="caution">
    <text evidence="7">The sequence shown here is derived from an EMBL/GenBank/DDBJ whole genome shotgun (WGS) entry which is preliminary data.</text>
</comment>
<dbReference type="Gene3D" id="1.20.1740.10">
    <property type="entry name" value="Amino acid/polyamine transporter I"/>
    <property type="match status" value="1"/>
</dbReference>